<evidence type="ECO:0000256" key="5">
    <source>
        <dbReference type="ARBA" id="ARBA00022833"/>
    </source>
</evidence>
<dbReference type="Gene3D" id="3.30.160.60">
    <property type="entry name" value="Classic Zinc Finger"/>
    <property type="match status" value="2"/>
</dbReference>
<dbReference type="EnsemblMetazoa" id="AMAM011930-RA">
    <property type="protein sequence ID" value="AMAM011930-PA"/>
    <property type="gene ID" value="AMAM011930"/>
</dbReference>
<dbReference type="InterPro" id="IPR050888">
    <property type="entry name" value="ZnF_C2H2-type_TF"/>
</dbReference>
<reference evidence="10" key="1">
    <citation type="submission" date="2013-09" db="EMBL/GenBank/DDBJ databases">
        <title>The Genome Sequence of Anopheles maculatus species B.</title>
        <authorList>
            <consortium name="The Broad Institute Genomics Platform"/>
            <person name="Neafsey D.E."/>
            <person name="Besansky N."/>
            <person name="Howell P."/>
            <person name="Walton C."/>
            <person name="Young S.K."/>
            <person name="Zeng Q."/>
            <person name="Gargeya S."/>
            <person name="Fitzgerald M."/>
            <person name="Haas B."/>
            <person name="Abouelleil A."/>
            <person name="Allen A.W."/>
            <person name="Alvarado L."/>
            <person name="Arachchi H.M."/>
            <person name="Berlin A.M."/>
            <person name="Chapman S.B."/>
            <person name="Gainer-Dewar J."/>
            <person name="Goldberg J."/>
            <person name="Griggs A."/>
            <person name="Gujja S."/>
            <person name="Hansen M."/>
            <person name="Howarth C."/>
            <person name="Imamovic A."/>
            <person name="Ireland A."/>
            <person name="Larimer J."/>
            <person name="McCowan C."/>
            <person name="Murphy C."/>
            <person name="Pearson M."/>
            <person name="Poon T.W."/>
            <person name="Priest M."/>
            <person name="Roberts A."/>
            <person name="Saif S."/>
            <person name="Shea T."/>
            <person name="Sisk P."/>
            <person name="Sykes S."/>
            <person name="Wortman J."/>
            <person name="Nusbaum C."/>
            <person name="Birren B."/>
        </authorList>
    </citation>
    <scope>NUCLEOTIDE SEQUENCE [LARGE SCALE GENOMIC DNA]</scope>
    <source>
        <strain evidence="10">maculatus3</strain>
    </source>
</reference>
<dbReference type="PROSITE" id="PS50157">
    <property type="entry name" value="ZINC_FINGER_C2H2_2"/>
    <property type="match status" value="2"/>
</dbReference>
<accession>A0A182SRG0</accession>
<evidence type="ECO:0000256" key="7">
    <source>
        <dbReference type="PROSITE-ProRule" id="PRU00042"/>
    </source>
</evidence>
<dbReference type="SUPFAM" id="SSF57667">
    <property type="entry name" value="beta-beta-alpha zinc fingers"/>
    <property type="match status" value="1"/>
</dbReference>
<protein>
    <recommendedName>
        <fullName evidence="8">C2H2-type domain-containing protein</fullName>
    </recommendedName>
</protein>
<evidence type="ECO:0000313" key="10">
    <source>
        <dbReference type="Proteomes" id="UP000075901"/>
    </source>
</evidence>
<dbReference type="PROSITE" id="PS00028">
    <property type="entry name" value="ZINC_FINGER_C2H2_1"/>
    <property type="match status" value="3"/>
</dbReference>
<dbReference type="GO" id="GO:0008270">
    <property type="term" value="F:zinc ion binding"/>
    <property type="evidence" value="ECO:0007669"/>
    <property type="project" value="UniProtKB-KW"/>
</dbReference>
<evidence type="ECO:0000256" key="3">
    <source>
        <dbReference type="ARBA" id="ARBA00022737"/>
    </source>
</evidence>
<organism evidence="9 10">
    <name type="scientific">Anopheles maculatus</name>
    <dbReference type="NCBI Taxonomy" id="74869"/>
    <lineage>
        <taxon>Eukaryota</taxon>
        <taxon>Metazoa</taxon>
        <taxon>Ecdysozoa</taxon>
        <taxon>Arthropoda</taxon>
        <taxon>Hexapoda</taxon>
        <taxon>Insecta</taxon>
        <taxon>Pterygota</taxon>
        <taxon>Neoptera</taxon>
        <taxon>Endopterygota</taxon>
        <taxon>Diptera</taxon>
        <taxon>Nematocera</taxon>
        <taxon>Culicoidea</taxon>
        <taxon>Culicidae</taxon>
        <taxon>Anophelinae</taxon>
        <taxon>Anopheles</taxon>
        <taxon>Anopheles maculatus group</taxon>
    </lineage>
</organism>
<name>A0A182SRG0_9DIPT</name>
<keyword evidence="10" id="KW-1185">Reference proteome</keyword>
<feature type="domain" description="C2H2-type" evidence="8">
    <location>
        <begin position="91"/>
        <end position="119"/>
    </location>
</feature>
<feature type="domain" description="C2H2-type" evidence="8">
    <location>
        <begin position="155"/>
        <end position="182"/>
    </location>
</feature>
<comment type="subcellular location">
    <subcellularLocation>
        <location evidence="1">Nucleus</location>
    </subcellularLocation>
</comment>
<evidence type="ECO:0000256" key="4">
    <source>
        <dbReference type="ARBA" id="ARBA00022771"/>
    </source>
</evidence>
<evidence type="ECO:0000259" key="8">
    <source>
        <dbReference type="PROSITE" id="PS50157"/>
    </source>
</evidence>
<evidence type="ECO:0000256" key="6">
    <source>
        <dbReference type="ARBA" id="ARBA00023242"/>
    </source>
</evidence>
<keyword evidence="2" id="KW-0479">Metal-binding</keyword>
<dbReference type="Proteomes" id="UP000075901">
    <property type="component" value="Unassembled WGS sequence"/>
</dbReference>
<dbReference type="SMART" id="SM00355">
    <property type="entry name" value="ZnF_C2H2"/>
    <property type="match status" value="3"/>
</dbReference>
<evidence type="ECO:0000256" key="2">
    <source>
        <dbReference type="ARBA" id="ARBA00022723"/>
    </source>
</evidence>
<keyword evidence="5" id="KW-0862">Zinc</keyword>
<keyword evidence="6" id="KW-0539">Nucleus</keyword>
<dbReference type="PANTHER" id="PTHR24406">
    <property type="entry name" value="TRANSCRIPTIONAL REPRESSOR CTCFL-RELATED"/>
    <property type="match status" value="1"/>
</dbReference>
<dbReference type="AlphaFoldDB" id="A0A182SRG0"/>
<dbReference type="InterPro" id="IPR013087">
    <property type="entry name" value="Znf_C2H2_type"/>
</dbReference>
<dbReference type="InterPro" id="IPR036236">
    <property type="entry name" value="Znf_C2H2_sf"/>
</dbReference>
<keyword evidence="4 7" id="KW-0863">Zinc-finger</keyword>
<keyword evidence="3" id="KW-0677">Repeat</keyword>
<dbReference type="VEuPathDB" id="VectorBase:AMAM011930"/>
<evidence type="ECO:0000313" key="9">
    <source>
        <dbReference type="EnsemblMetazoa" id="AMAM011930-PA"/>
    </source>
</evidence>
<dbReference type="GO" id="GO:0005634">
    <property type="term" value="C:nucleus"/>
    <property type="evidence" value="ECO:0007669"/>
    <property type="project" value="UniProtKB-SubCell"/>
</dbReference>
<sequence length="199" mass="22487">MCSAAGSLLDWFVDADDDGCDMLPLIAGNDSSVIAEEVTFEASEFLPPAFDELPYAADFVLYGDHHLFTEIDRELVAETNDQKSTTIATVLVCDTCNLRFKCKSHLTRHQLLLHEDGSDIPKGTTPRIQCRQCDDSFASAKQLKLHFETQHPQRLICDLCLTAFHNEASLEWHRNYHLSKENQKENYVCDICQKQCASS</sequence>
<reference evidence="9" key="2">
    <citation type="submission" date="2020-05" db="UniProtKB">
        <authorList>
            <consortium name="EnsemblMetazoa"/>
        </authorList>
    </citation>
    <scope>IDENTIFICATION</scope>
    <source>
        <strain evidence="9">maculatus3</strain>
    </source>
</reference>
<proteinExistence type="predicted"/>
<evidence type="ECO:0000256" key="1">
    <source>
        <dbReference type="ARBA" id="ARBA00004123"/>
    </source>
</evidence>